<dbReference type="SUPFAM" id="SSF57850">
    <property type="entry name" value="RING/U-box"/>
    <property type="match status" value="3"/>
</dbReference>
<keyword evidence="2 4" id="KW-0863">Zinc-finger</keyword>
<feature type="domain" description="ZZ-type" evidence="6">
    <location>
        <begin position="172"/>
        <end position="223"/>
    </location>
</feature>
<feature type="domain" description="ZZ-type" evidence="6">
    <location>
        <begin position="347"/>
        <end position="400"/>
    </location>
</feature>
<dbReference type="PROSITE" id="PS01357">
    <property type="entry name" value="ZF_ZZ_1"/>
    <property type="match status" value="1"/>
</dbReference>
<dbReference type="GO" id="GO:0008270">
    <property type="term" value="F:zinc ion binding"/>
    <property type="evidence" value="ECO:0007669"/>
    <property type="project" value="UniProtKB-KW"/>
</dbReference>
<evidence type="ECO:0000256" key="4">
    <source>
        <dbReference type="PROSITE-ProRule" id="PRU00228"/>
    </source>
</evidence>
<reference evidence="7 8" key="1">
    <citation type="submission" date="2014-09" db="EMBL/GenBank/DDBJ databases">
        <authorList>
            <person name="Ellenberger Sabrina"/>
        </authorList>
    </citation>
    <scope>NUCLEOTIDE SEQUENCE [LARGE SCALE GENOMIC DNA]</scope>
    <source>
        <strain evidence="7 8">CBS 412.66</strain>
    </source>
</reference>
<dbReference type="PANTHER" id="PTHR20930:SF0">
    <property type="entry name" value="PROTEIN ILRUN"/>
    <property type="match status" value="1"/>
</dbReference>
<dbReference type="Gene3D" id="2.60.40.10">
    <property type="entry name" value="Immunoglobulins"/>
    <property type="match status" value="1"/>
</dbReference>
<dbReference type="Pfam" id="PF00569">
    <property type="entry name" value="ZZ"/>
    <property type="match status" value="3"/>
</dbReference>
<feature type="region of interest" description="Disordered" evidence="5">
    <location>
        <begin position="91"/>
        <end position="111"/>
    </location>
</feature>
<evidence type="ECO:0000256" key="2">
    <source>
        <dbReference type="ARBA" id="ARBA00022771"/>
    </source>
</evidence>
<dbReference type="InterPro" id="IPR013783">
    <property type="entry name" value="Ig-like_fold"/>
</dbReference>
<proteinExistence type="predicted"/>
<dbReference type="InterPro" id="IPR032350">
    <property type="entry name" value="Nbr1_FW"/>
</dbReference>
<evidence type="ECO:0000256" key="3">
    <source>
        <dbReference type="ARBA" id="ARBA00022833"/>
    </source>
</evidence>
<feature type="region of interest" description="Disordered" evidence="5">
    <location>
        <begin position="706"/>
        <end position="733"/>
    </location>
</feature>
<feature type="compositionally biased region" description="Low complexity" evidence="5">
    <location>
        <begin position="793"/>
        <end position="804"/>
    </location>
</feature>
<feature type="compositionally biased region" description="Basic and acidic residues" evidence="5">
    <location>
        <begin position="711"/>
        <end position="732"/>
    </location>
</feature>
<protein>
    <recommendedName>
        <fullName evidence="6">ZZ-type domain-containing protein</fullName>
    </recommendedName>
</protein>
<dbReference type="AlphaFoldDB" id="A0A0B7N9J3"/>
<name>A0A0B7N9J3_9FUNG</name>
<evidence type="ECO:0000313" key="7">
    <source>
        <dbReference type="EMBL" id="CEP15150.1"/>
    </source>
</evidence>
<dbReference type="CDD" id="cd02340">
    <property type="entry name" value="ZZ_NBR1_like"/>
    <property type="match status" value="1"/>
</dbReference>
<dbReference type="STRING" id="35722.A0A0B7N9J3"/>
<feature type="region of interest" description="Disordered" evidence="5">
    <location>
        <begin position="787"/>
        <end position="820"/>
    </location>
</feature>
<dbReference type="EMBL" id="LN731931">
    <property type="protein sequence ID" value="CEP15150.1"/>
    <property type="molecule type" value="Genomic_DNA"/>
</dbReference>
<dbReference type="PANTHER" id="PTHR20930">
    <property type="entry name" value="OVARIAN CARCINOMA ANTIGEN CA125-RELATED"/>
    <property type="match status" value="1"/>
</dbReference>
<feature type="region of interest" description="Disordered" evidence="5">
    <location>
        <begin position="446"/>
        <end position="481"/>
    </location>
</feature>
<dbReference type="InterPro" id="IPR000433">
    <property type="entry name" value="Znf_ZZ"/>
</dbReference>
<organism evidence="7 8">
    <name type="scientific">Parasitella parasitica</name>
    <dbReference type="NCBI Taxonomy" id="35722"/>
    <lineage>
        <taxon>Eukaryota</taxon>
        <taxon>Fungi</taxon>
        <taxon>Fungi incertae sedis</taxon>
        <taxon>Mucoromycota</taxon>
        <taxon>Mucoromycotina</taxon>
        <taxon>Mucoromycetes</taxon>
        <taxon>Mucorales</taxon>
        <taxon>Mucorineae</taxon>
        <taxon>Mucoraceae</taxon>
        <taxon>Parasitella</taxon>
    </lineage>
</organism>
<dbReference type="Pfam" id="PF16158">
    <property type="entry name" value="N_BRCA1_IG"/>
    <property type="match status" value="1"/>
</dbReference>
<feature type="domain" description="ZZ-type" evidence="6">
    <location>
        <begin position="251"/>
        <end position="304"/>
    </location>
</feature>
<dbReference type="OrthoDB" id="661148at2759"/>
<evidence type="ECO:0000256" key="1">
    <source>
        <dbReference type="ARBA" id="ARBA00022723"/>
    </source>
</evidence>
<dbReference type="Gene3D" id="3.30.60.90">
    <property type="match status" value="3"/>
</dbReference>
<keyword evidence="1" id="KW-0479">Metal-binding</keyword>
<dbReference type="Proteomes" id="UP000054107">
    <property type="component" value="Unassembled WGS sequence"/>
</dbReference>
<dbReference type="SMART" id="SM00291">
    <property type="entry name" value="ZnF_ZZ"/>
    <property type="match status" value="3"/>
</dbReference>
<accession>A0A0B7N9J3</accession>
<evidence type="ECO:0000256" key="5">
    <source>
        <dbReference type="SAM" id="MobiDB-lite"/>
    </source>
</evidence>
<evidence type="ECO:0000259" key="6">
    <source>
        <dbReference type="PROSITE" id="PS50135"/>
    </source>
</evidence>
<gene>
    <name evidence="7" type="primary">PARPA_09353.1 scaffold 36248</name>
</gene>
<feature type="compositionally biased region" description="Low complexity" evidence="5">
    <location>
        <begin position="446"/>
        <end position="456"/>
    </location>
</feature>
<feature type="compositionally biased region" description="Low complexity" evidence="5">
    <location>
        <begin position="464"/>
        <end position="474"/>
    </location>
</feature>
<keyword evidence="8" id="KW-1185">Reference proteome</keyword>
<dbReference type="CDD" id="cd02249">
    <property type="entry name" value="ZZ"/>
    <property type="match status" value="2"/>
</dbReference>
<feature type="region of interest" description="Disordered" evidence="5">
    <location>
        <begin position="307"/>
        <end position="336"/>
    </location>
</feature>
<feature type="region of interest" description="Disordered" evidence="5">
    <location>
        <begin position="625"/>
        <end position="650"/>
    </location>
</feature>
<keyword evidence="3" id="KW-0862">Zinc</keyword>
<dbReference type="InterPro" id="IPR043145">
    <property type="entry name" value="Znf_ZZ_sf"/>
</dbReference>
<feature type="compositionally biased region" description="Low complexity" evidence="5">
    <location>
        <begin position="323"/>
        <end position="336"/>
    </location>
</feature>
<dbReference type="PROSITE" id="PS50135">
    <property type="entry name" value="ZF_ZZ_2"/>
    <property type="match status" value="3"/>
</dbReference>
<dbReference type="CDD" id="cd14947">
    <property type="entry name" value="NBR1_like"/>
    <property type="match status" value="1"/>
</dbReference>
<sequence length="897" mass="100002">MFETYDIKIKHPEQAEMRIVCFTVCRIYDDKVYGRLKSDVRKVFQLSNDYDFYFTLTDKDGDVIAVTESAQLLSYLLGTIATDKIKMTITPAQKSQQSTEQSNNAKEASQTDFSDSILTMMKHLELGMDRLQATVEKNTTYTVDNVVKAAAQTAAQVYRSLLPQPSLSEKPQFDVICDGCYSPIRGQRYHCETCDDFDLCSICKCRVNHDPAHNFRLKDNYGNGADHLVKEREQAITESACNTESFPQSPQTVFVCDYCDSDIVGIRHTCGACPDFDLCHSCFLIVKENHPQDHIFVTRLVGTQAPADKSKPRLSAKNKQTRANSTSSASAVSPSADKSIPTFAVPHVGVECDHCDASISGVRYKCGHCTNYDLCEACEQQSLSIHDETHAFIKIRYPIQSIIHRPLLPAFKQLNTVNQMTPVVHKKSNNQSQFISKPEEIITVSSNTTSTSTSTAVPPPPPATTSNTSNPSSSQLPSITKPNPTAVVNASFVSDLNIPDGTVIMWKLKNTGNVDWPLGSHLLFNGGSILRPYPISRPDCFAVPVISPGEETCLTAELQAPDSPGEYTSFFCLCTPDGERFGDNIWCTIKVDQDLEPEKDQQKSMSPAATIMMNSSTEMIFPTISTSSSVRSSQQEHHQQQPQSEGESQDEFAHINYSEDIYSEATTTDNGSTMASITTRTYTDSQVSSPSPSELDIGERAENIYYNYDSDEQHSNKEEEEKEKERNDERINHAYHVISPTLTATPVNTEDSSRADNIHHDGEVESLPKLTENLEEDDGFIIVEDEEEHSEEQQFVEQSEMSSSAHSTNTAIPQQQQYQHYQPPSLHDSFIYRSQILQLHEMVSGGSFAHGVVLNFTANFLYKNSQGFTGYDDLATSLLKMHDGHLEKVVSKLLEYP</sequence>
<evidence type="ECO:0000313" key="8">
    <source>
        <dbReference type="Proteomes" id="UP000054107"/>
    </source>
</evidence>